<evidence type="ECO:0000313" key="1">
    <source>
        <dbReference type="EMBL" id="GAG77607.1"/>
    </source>
</evidence>
<dbReference type="AlphaFoldDB" id="X1B8I0"/>
<name>X1B8I0_9ZZZZ</name>
<proteinExistence type="predicted"/>
<accession>X1B8I0</accession>
<reference evidence="1" key="1">
    <citation type="journal article" date="2014" name="Front. Microbiol.">
        <title>High frequency of phylogenetically diverse reductive dehalogenase-homologous genes in deep subseafloor sedimentary metagenomes.</title>
        <authorList>
            <person name="Kawai M."/>
            <person name="Futagami T."/>
            <person name="Toyoda A."/>
            <person name="Takaki Y."/>
            <person name="Nishi S."/>
            <person name="Hori S."/>
            <person name="Arai W."/>
            <person name="Tsubouchi T."/>
            <person name="Morono Y."/>
            <person name="Uchiyama I."/>
            <person name="Ito T."/>
            <person name="Fujiyama A."/>
            <person name="Inagaki F."/>
            <person name="Takami H."/>
        </authorList>
    </citation>
    <scope>NUCLEOTIDE SEQUENCE</scope>
    <source>
        <strain evidence="1">Expedition CK06-06</strain>
    </source>
</reference>
<dbReference type="EMBL" id="BART01016108">
    <property type="protein sequence ID" value="GAG77607.1"/>
    <property type="molecule type" value="Genomic_DNA"/>
</dbReference>
<organism evidence="1">
    <name type="scientific">marine sediment metagenome</name>
    <dbReference type="NCBI Taxonomy" id="412755"/>
    <lineage>
        <taxon>unclassified sequences</taxon>
        <taxon>metagenomes</taxon>
        <taxon>ecological metagenomes</taxon>
    </lineage>
</organism>
<gene>
    <name evidence="1" type="ORF">S01H4_31083</name>
</gene>
<sequence>MDIKITLTITKDEKRVLDSWLGVDKIQGWLQHALDNKIR</sequence>
<protein>
    <submittedName>
        <fullName evidence="1">Uncharacterized protein</fullName>
    </submittedName>
</protein>
<feature type="non-terminal residue" evidence="1">
    <location>
        <position position="39"/>
    </location>
</feature>
<comment type="caution">
    <text evidence="1">The sequence shown here is derived from an EMBL/GenBank/DDBJ whole genome shotgun (WGS) entry which is preliminary data.</text>
</comment>